<dbReference type="GO" id="GO:0005737">
    <property type="term" value="C:cytoplasm"/>
    <property type="evidence" value="ECO:0007669"/>
    <property type="project" value="UniProtKB-SubCell"/>
</dbReference>
<dbReference type="GO" id="GO:0004594">
    <property type="term" value="F:pantothenate kinase activity"/>
    <property type="evidence" value="ECO:0007669"/>
    <property type="project" value="UniProtKB-UniRule"/>
</dbReference>
<dbReference type="Pfam" id="PF03309">
    <property type="entry name" value="Pan_kinase"/>
    <property type="match status" value="1"/>
</dbReference>
<keyword evidence="10 16" id="KW-0418">Kinase</keyword>
<comment type="catalytic activity">
    <reaction evidence="1 16">
        <text>(R)-pantothenate + ATP = (R)-4'-phosphopantothenate + ADP + H(+)</text>
        <dbReference type="Rhea" id="RHEA:16373"/>
        <dbReference type="ChEBI" id="CHEBI:10986"/>
        <dbReference type="ChEBI" id="CHEBI:15378"/>
        <dbReference type="ChEBI" id="CHEBI:29032"/>
        <dbReference type="ChEBI" id="CHEBI:30616"/>
        <dbReference type="ChEBI" id="CHEBI:456216"/>
        <dbReference type="EC" id="2.7.1.33"/>
    </reaction>
</comment>
<comment type="caution">
    <text evidence="17">The sequence shown here is derived from an EMBL/GenBank/DDBJ whole genome shotgun (WGS) entry which is preliminary data.</text>
</comment>
<comment type="function">
    <text evidence="16">Catalyzes the phosphorylation of pantothenate (Pan), the first step in CoA biosynthesis.</text>
</comment>
<dbReference type="OrthoDB" id="9804707at2"/>
<keyword evidence="12 16" id="KW-0630">Potassium</keyword>
<comment type="similarity">
    <text evidence="14 16">Belongs to the type III pantothenate kinase family.</text>
</comment>
<keyword evidence="11 16" id="KW-0067">ATP-binding</keyword>
<evidence type="ECO:0000256" key="4">
    <source>
        <dbReference type="ARBA" id="ARBA00005225"/>
    </source>
</evidence>
<dbReference type="PATRIC" id="fig|1359163.3.peg.943"/>
<dbReference type="UniPathway" id="UPA00241">
    <property type="reaction ID" value="UER00352"/>
</dbReference>
<dbReference type="PANTHER" id="PTHR34265">
    <property type="entry name" value="TYPE III PANTOTHENATE KINASE"/>
    <property type="match status" value="1"/>
</dbReference>
<feature type="binding site" evidence="16">
    <location>
        <position position="186"/>
    </location>
    <ligand>
        <name>substrate</name>
    </ligand>
</feature>
<dbReference type="EC" id="2.7.1.33" evidence="6 16"/>
<dbReference type="NCBIfam" id="TIGR00671">
    <property type="entry name" value="baf"/>
    <property type="match status" value="1"/>
</dbReference>
<keyword evidence="13 16" id="KW-0173">Coenzyme A biosynthesis</keyword>
<dbReference type="Gene3D" id="3.30.420.40">
    <property type="match status" value="2"/>
</dbReference>
<feature type="binding site" evidence="16">
    <location>
        <position position="134"/>
    </location>
    <ligand>
        <name>ATP</name>
        <dbReference type="ChEBI" id="CHEBI:30616"/>
    </ligand>
</feature>
<comment type="cofactor">
    <cofactor evidence="16">
        <name>NH4(+)</name>
        <dbReference type="ChEBI" id="CHEBI:28938"/>
    </cofactor>
    <cofactor evidence="16">
        <name>K(+)</name>
        <dbReference type="ChEBI" id="CHEBI:29103"/>
    </cofactor>
    <text evidence="16">A monovalent cation. Ammonium or potassium.</text>
</comment>
<evidence type="ECO:0000256" key="7">
    <source>
        <dbReference type="ARBA" id="ARBA00022490"/>
    </source>
</evidence>
<name>A0A0F3NPH1_9RICK</name>
<evidence type="ECO:0000256" key="6">
    <source>
        <dbReference type="ARBA" id="ARBA00012102"/>
    </source>
</evidence>
<dbReference type="PANTHER" id="PTHR34265:SF1">
    <property type="entry name" value="TYPE III PANTOTHENATE KINASE"/>
    <property type="match status" value="1"/>
</dbReference>
<feature type="active site" description="Proton acceptor" evidence="16">
    <location>
        <position position="110"/>
    </location>
</feature>
<evidence type="ECO:0000256" key="16">
    <source>
        <dbReference type="HAMAP-Rule" id="MF_01274"/>
    </source>
</evidence>
<comment type="pathway">
    <text evidence="4 16">Cofactor biosynthesis; coenzyme A biosynthesis; CoA from (R)-pantothenate: step 1/5.</text>
</comment>
<dbReference type="NCBIfam" id="NF009848">
    <property type="entry name" value="PRK13318.1-6"/>
    <property type="match status" value="1"/>
</dbReference>
<feature type="binding site" evidence="16">
    <location>
        <begin position="6"/>
        <end position="13"/>
    </location>
    <ligand>
        <name>ATP</name>
        <dbReference type="ChEBI" id="CHEBI:30616"/>
    </ligand>
</feature>
<dbReference type="CDD" id="cd24015">
    <property type="entry name" value="ASKHA_NBD_PanK-III"/>
    <property type="match status" value="1"/>
</dbReference>
<evidence type="ECO:0000256" key="9">
    <source>
        <dbReference type="ARBA" id="ARBA00022741"/>
    </source>
</evidence>
<dbReference type="GO" id="GO:0005524">
    <property type="term" value="F:ATP binding"/>
    <property type="evidence" value="ECO:0007669"/>
    <property type="project" value="UniProtKB-UniRule"/>
</dbReference>
<dbReference type="AlphaFoldDB" id="A0A0F3NPH1"/>
<comment type="caution">
    <text evidence="16">Lacks conserved residue(s) required for the propagation of feature annotation.</text>
</comment>
<sequence length="258" mass="28867">MIIAIDIGNTNTKIAICHQSTIMHHCILSTCYKRTTYEYFILLNAFTNQKNIKLQHIKYVVISSVVPNINPVIENMCKQHLQVDPIFITNESISNLDITINLDQNSIGNDRIADLVAAQKLWPNQDLLVIGMGTVTVFNLLDKHGSLYGQIITPGIPCLTQSIRSQTALLPQVNLQKTNKLISKSTAESIGSGLYWGYVTMTEGIIKQIFNEEKKNFLIIATGGGSNLFYNNKNIHIIDTLLTIKGILYLHNNITSQH</sequence>
<dbReference type="InterPro" id="IPR043129">
    <property type="entry name" value="ATPase_NBD"/>
</dbReference>
<dbReference type="Proteomes" id="UP000033562">
    <property type="component" value="Unassembled WGS sequence"/>
</dbReference>
<dbReference type="InterPro" id="IPR004619">
    <property type="entry name" value="Type_III_PanK"/>
</dbReference>
<evidence type="ECO:0000256" key="2">
    <source>
        <dbReference type="ARBA" id="ARBA00001958"/>
    </source>
</evidence>
<dbReference type="RefSeq" id="WP_045809251.1">
    <property type="nucleotide sequence ID" value="NZ_LANX01000001.1"/>
</dbReference>
<feature type="binding site" evidence="16">
    <location>
        <begin position="108"/>
        <end position="111"/>
    </location>
    <ligand>
        <name>substrate</name>
    </ligand>
</feature>
<evidence type="ECO:0000256" key="1">
    <source>
        <dbReference type="ARBA" id="ARBA00001206"/>
    </source>
</evidence>
<accession>A0A0F3NPH1</accession>
<evidence type="ECO:0000256" key="14">
    <source>
        <dbReference type="ARBA" id="ARBA00038036"/>
    </source>
</evidence>
<keyword evidence="18" id="KW-1185">Reference proteome</keyword>
<protein>
    <recommendedName>
        <fullName evidence="15 16">Type III pantothenate kinase</fullName>
        <ecNumber evidence="6 16">2.7.1.33</ecNumber>
    </recommendedName>
    <alternativeName>
        <fullName evidence="16">PanK-III</fullName>
    </alternativeName>
    <alternativeName>
        <fullName evidence="16">Pantothenic acid kinase</fullName>
    </alternativeName>
</protein>
<dbReference type="SUPFAM" id="SSF53067">
    <property type="entry name" value="Actin-like ATPase domain"/>
    <property type="match status" value="2"/>
</dbReference>
<keyword evidence="8 16" id="KW-0808">Transferase</keyword>
<evidence type="ECO:0000256" key="8">
    <source>
        <dbReference type="ARBA" id="ARBA00022679"/>
    </source>
</evidence>
<comment type="subcellular location">
    <subcellularLocation>
        <location evidence="3 16">Cytoplasm</location>
    </subcellularLocation>
</comment>
<evidence type="ECO:0000313" key="18">
    <source>
        <dbReference type="Proteomes" id="UP000033562"/>
    </source>
</evidence>
<dbReference type="EMBL" id="LANX01000001">
    <property type="protein sequence ID" value="KJV69577.1"/>
    <property type="molecule type" value="Genomic_DNA"/>
</dbReference>
<comment type="subunit">
    <text evidence="5 16">Homodimer.</text>
</comment>
<keyword evidence="7 16" id="KW-0963">Cytoplasm</keyword>
<dbReference type="HAMAP" id="MF_01274">
    <property type="entry name" value="Pantothen_kinase_3"/>
    <property type="match status" value="1"/>
</dbReference>
<evidence type="ECO:0000256" key="12">
    <source>
        <dbReference type="ARBA" id="ARBA00022958"/>
    </source>
</evidence>
<comment type="cofactor">
    <cofactor evidence="2">
        <name>K(+)</name>
        <dbReference type="ChEBI" id="CHEBI:29103"/>
    </cofactor>
</comment>
<evidence type="ECO:0000256" key="15">
    <source>
        <dbReference type="ARBA" id="ARBA00040883"/>
    </source>
</evidence>
<evidence type="ECO:0000313" key="17">
    <source>
        <dbReference type="EMBL" id="KJV69577.1"/>
    </source>
</evidence>
<reference evidence="17 18" key="1">
    <citation type="submission" date="2015-02" db="EMBL/GenBank/DDBJ databases">
        <title>Genome Sequencing of Rickettsiales.</title>
        <authorList>
            <person name="Daugherty S.C."/>
            <person name="Su Q."/>
            <person name="Abolude K."/>
            <person name="Beier-Sexton M."/>
            <person name="Carlyon J.A."/>
            <person name="Carter R."/>
            <person name="Day N.P."/>
            <person name="Dumler S.J."/>
            <person name="Dyachenko V."/>
            <person name="Godinez A."/>
            <person name="Kurtti T.J."/>
            <person name="Lichay M."/>
            <person name="Mullins K.E."/>
            <person name="Ott S."/>
            <person name="Pappas-Brown V."/>
            <person name="Paris D.H."/>
            <person name="Patel P."/>
            <person name="Richards A.L."/>
            <person name="Sadzewicz L."/>
            <person name="Sears K."/>
            <person name="Seidman D."/>
            <person name="Sengamalay N."/>
            <person name="Stenos J."/>
            <person name="Tallon L.J."/>
            <person name="Vincent G."/>
            <person name="Fraser C.M."/>
            <person name="Munderloh U."/>
            <person name="Dunning-Hotopp J.C."/>
        </authorList>
    </citation>
    <scope>NUCLEOTIDE SEQUENCE [LARGE SCALE GENOMIC DNA]</scope>
    <source>
        <strain evidence="17 18">RAC413</strain>
    </source>
</reference>
<organism evidence="17 18">
    <name type="scientific">Candidatus Neoehrlichia procyonis str. RAC413</name>
    <dbReference type="NCBI Taxonomy" id="1359163"/>
    <lineage>
        <taxon>Bacteria</taxon>
        <taxon>Pseudomonadati</taxon>
        <taxon>Pseudomonadota</taxon>
        <taxon>Alphaproteobacteria</taxon>
        <taxon>Rickettsiales</taxon>
        <taxon>Anaplasmataceae</taxon>
        <taxon>Candidatus Neoehrlichia</taxon>
    </lineage>
</organism>
<evidence type="ECO:0000256" key="13">
    <source>
        <dbReference type="ARBA" id="ARBA00022993"/>
    </source>
</evidence>
<dbReference type="GO" id="GO:0015937">
    <property type="term" value="P:coenzyme A biosynthetic process"/>
    <property type="evidence" value="ECO:0007669"/>
    <property type="project" value="UniProtKB-UniRule"/>
</dbReference>
<evidence type="ECO:0000256" key="5">
    <source>
        <dbReference type="ARBA" id="ARBA00011738"/>
    </source>
</evidence>
<proteinExistence type="inferred from homology"/>
<evidence type="ECO:0000256" key="11">
    <source>
        <dbReference type="ARBA" id="ARBA00022840"/>
    </source>
</evidence>
<gene>
    <name evidence="16 17" type="primary">coaX</name>
    <name evidence="17" type="ORF">NLO413_0972</name>
</gene>
<keyword evidence="9 16" id="KW-0547">Nucleotide-binding</keyword>
<evidence type="ECO:0000256" key="10">
    <source>
        <dbReference type="ARBA" id="ARBA00022777"/>
    </source>
</evidence>
<dbReference type="STRING" id="1359163.NLO413_0972"/>
<evidence type="ECO:0000256" key="3">
    <source>
        <dbReference type="ARBA" id="ARBA00004496"/>
    </source>
</evidence>